<gene>
    <name evidence="1" type="ORF">DI565_08980</name>
</gene>
<dbReference type="Proteomes" id="UP000249577">
    <property type="component" value="Unassembled WGS sequence"/>
</dbReference>
<dbReference type="GO" id="GO:0016791">
    <property type="term" value="F:phosphatase activity"/>
    <property type="evidence" value="ECO:0007669"/>
    <property type="project" value="TreeGrafter"/>
</dbReference>
<dbReference type="InterPro" id="IPR006356">
    <property type="entry name" value="HAD-SF_hydro_IIA_hyp3"/>
</dbReference>
<organism evidence="1 2">
    <name type="scientific">Ancylobacter novellus</name>
    <name type="common">Thiobacillus novellus</name>
    <dbReference type="NCBI Taxonomy" id="921"/>
    <lineage>
        <taxon>Bacteria</taxon>
        <taxon>Pseudomonadati</taxon>
        <taxon>Pseudomonadota</taxon>
        <taxon>Alphaproteobacteria</taxon>
        <taxon>Hyphomicrobiales</taxon>
        <taxon>Xanthobacteraceae</taxon>
        <taxon>Ancylobacter</taxon>
    </lineage>
</organism>
<dbReference type="InterPro" id="IPR023214">
    <property type="entry name" value="HAD_sf"/>
</dbReference>
<evidence type="ECO:0000313" key="2">
    <source>
        <dbReference type="Proteomes" id="UP000249577"/>
    </source>
</evidence>
<comment type="caution">
    <text evidence="1">The sequence shown here is derived from an EMBL/GenBank/DDBJ whole genome shotgun (WGS) entry which is preliminary data.</text>
</comment>
<accession>A0A2W5MQP8</accession>
<proteinExistence type="predicted"/>
<dbReference type="Pfam" id="PF13242">
    <property type="entry name" value="Hydrolase_like"/>
    <property type="match status" value="1"/>
</dbReference>
<dbReference type="PANTHER" id="PTHR19288:SF90">
    <property type="entry name" value="OS08G0542600 PROTEIN"/>
    <property type="match status" value="1"/>
</dbReference>
<dbReference type="NCBIfam" id="TIGR01459">
    <property type="entry name" value="HAD-SF-IIA-hyp4"/>
    <property type="match status" value="1"/>
</dbReference>
<dbReference type="InterPro" id="IPR006357">
    <property type="entry name" value="HAD-SF_hydro_IIA"/>
</dbReference>
<sequence>MAHLDASEAASPALSFPGFSAIAQGYDLALCDVWGVLHDGLNAHLEAADALSRFRAQGGAVVLVSNAPRASEWVVTSLDDKGVPRSAWDAIVTSGDVAKRMLAERGLTAVHHIGPIRDLPLLGDERLELVALEDAPIAVATGLVDDQTEVPEDYDDRLSALKERGLAMICANPDLVVMVGEQKLWCAGAIADRYAAMGGEVFYCGKPHAPVYDAALRLGADILGRPVPRSRVIAIGDAVRTDLAGATDAGLDCVFIADGIHAEELGRGAPDPEKLEALFAEQGYRPVAVMPRLVW</sequence>
<dbReference type="NCBIfam" id="TIGR01460">
    <property type="entry name" value="HAD-SF-IIA"/>
    <property type="match status" value="1"/>
</dbReference>
<dbReference type="EMBL" id="QFPN01000004">
    <property type="protein sequence ID" value="PZQ15940.1"/>
    <property type="molecule type" value="Genomic_DNA"/>
</dbReference>
<name>A0A2W5MQP8_ANCNO</name>
<dbReference type="SUPFAM" id="SSF56784">
    <property type="entry name" value="HAD-like"/>
    <property type="match status" value="1"/>
</dbReference>
<keyword evidence="1" id="KW-0378">Hydrolase</keyword>
<dbReference type="CDD" id="cd07525">
    <property type="entry name" value="HAD_like"/>
    <property type="match status" value="1"/>
</dbReference>
<dbReference type="Pfam" id="PF13344">
    <property type="entry name" value="Hydrolase_6"/>
    <property type="match status" value="1"/>
</dbReference>
<protein>
    <submittedName>
        <fullName evidence="1">TIGR01459 family HAD-type hydrolase</fullName>
    </submittedName>
</protein>
<dbReference type="GO" id="GO:0005737">
    <property type="term" value="C:cytoplasm"/>
    <property type="evidence" value="ECO:0007669"/>
    <property type="project" value="TreeGrafter"/>
</dbReference>
<dbReference type="PANTHER" id="PTHR19288">
    <property type="entry name" value="4-NITROPHENYLPHOSPHATASE-RELATED"/>
    <property type="match status" value="1"/>
</dbReference>
<dbReference type="InterPro" id="IPR036412">
    <property type="entry name" value="HAD-like_sf"/>
</dbReference>
<dbReference type="Gene3D" id="3.40.50.1000">
    <property type="entry name" value="HAD superfamily/HAD-like"/>
    <property type="match status" value="2"/>
</dbReference>
<reference evidence="1 2" key="1">
    <citation type="submission" date="2017-08" db="EMBL/GenBank/DDBJ databases">
        <title>Infants hospitalized years apart are colonized by the same room-sourced microbial strains.</title>
        <authorList>
            <person name="Brooks B."/>
            <person name="Olm M.R."/>
            <person name="Firek B.A."/>
            <person name="Baker R."/>
            <person name="Thomas B.C."/>
            <person name="Morowitz M.J."/>
            <person name="Banfield J.F."/>
        </authorList>
    </citation>
    <scope>NUCLEOTIDE SEQUENCE [LARGE SCALE GENOMIC DNA]</scope>
    <source>
        <strain evidence="1">S2_005_003_R2_43</strain>
    </source>
</reference>
<evidence type="ECO:0000313" key="1">
    <source>
        <dbReference type="EMBL" id="PZQ15940.1"/>
    </source>
</evidence>
<dbReference type="AlphaFoldDB" id="A0A2W5MQP8"/>